<comment type="caution">
    <text evidence="1">The sequence shown here is derived from an EMBL/GenBank/DDBJ whole genome shotgun (WGS) entry which is preliminary data.</text>
</comment>
<organism evidence="1 2">
    <name type="scientific">Daphnia magna</name>
    <dbReference type="NCBI Taxonomy" id="35525"/>
    <lineage>
        <taxon>Eukaryota</taxon>
        <taxon>Metazoa</taxon>
        <taxon>Ecdysozoa</taxon>
        <taxon>Arthropoda</taxon>
        <taxon>Crustacea</taxon>
        <taxon>Branchiopoda</taxon>
        <taxon>Diplostraca</taxon>
        <taxon>Cladocera</taxon>
        <taxon>Anomopoda</taxon>
        <taxon>Daphniidae</taxon>
        <taxon>Daphnia</taxon>
    </lineage>
</organism>
<reference evidence="1 2" key="1">
    <citation type="submission" date="2016-03" db="EMBL/GenBank/DDBJ databases">
        <title>EvidentialGene: Evidence-directed Construction of Genes on Genomes.</title>
        <authorList>
            <person name="Gilbert D.G."/>
            <person name="Choi J.-H."/>
            <person name="Mockaitis K."/>
            <person name="Colbourne J."/>
            <person name="Pfrender M."/>
        </authorList>
    </citation>
    <scope>NUCLEOTIDE SEQUENCE [LARGE SCALE GENOMIC DNA]</scope>
    <source>
        <strain evidence="1 2">Xinb3</strain>
        <tissue evidence="1">Complete organism</tissue>
    </source>
</reference>
<sequence>MTGVLIFDHPNLVLAFKDIQQTRKDCFKLTIIRYWSSQIQQSNLQATFRKRKTNRWNRIYADT</sequence>
<evidence type="ECO:0000313" key="2">
    <source>
        <dbReference type="Proteomes" id="UP000076858"/>
    </source>
</evidence>
<accession>A0A164QX38</accession>
<dbReference type="AlphaFoldDB" id="A0A164QX38"/>
<keyword evidence="2" id="KW-1185">Reference proteome</keyword>
<proteinExistence type="predicted"/>
<protein>
    <submittedName>
        <fullName evidence="1">Uncharacterized protein</fullName>
    </submittedName>
</protein>
<gene>
    <name evidence="1" type="ORF">APZ42_027987</name>
</gene>
<name>A0A164QX38_9CRUS</name>
<dbReference type="Proteomes" id="UP000076858">
    <property type="component" value="Unassembled WGS sequence"/>
</dbReference>
<evidence type="ECO:0000313" key="1">
    <source>
        <dbReference type="EMBL" id="KZS08137.1"/>
    </source>
</evidence>
<dbReference type="EMBL" id="LRGB01002324">
    <property type="protein sequence ID" value="KZS08137.1"/>
    <property type="molecule type" value="Genomic_DNA"/>
</dbReference>